<comment type="catalytic activity">
    <reaction evidence="1">
        <text>ATP + protein L-histidine = ADP + protein N-phospho-L-histidine.</text>
        <dbReference type="EC" id="2.7.13.3"/>
    </reaction>
</comment>
<keyword evidence="7" id="KW-0732">Signal</keyword>
<feature type="chain" id="PRO_5045128081" description="histidine kinase" evidence="7">
    <location>
        <begin position="25"/>
        <end position="701"/>
    </location>
</feature>
<evidence type="ECO:0000256" key="2">
    <source>
        <dbReference type="ARBA" id="ARBA00012438"/>
    </source>
</evidence>
<organism evidence="9 10">
    <name type="scientific">Azospirillum rugosum</name>
    <dbReference type="NCBI Taxonomy" id="416170"/>
    <lineage>
        <taxon>Bacteria</taxon>
        <taxon>Pseudomonadati</taxon>
        <taxon>Pseudomonadota</taxon>
        <taxon>Alphaproteobacteria</taxon>
        <taxon>Rhodospirillales</taxon>
        <taxon>Azospirillaceae</taxon>
        <taxon>Azospirillum</taxon>
    </lineage>
</organism>
<dbReference type="Gene3D" id="3.30.450.20">
    <property type="entry name" value="PAS domain"/>
    <property type="match status" value="2"/>
</dbReference>
<dbReference type="SUPFAM" id="SSF55874">
    <property type="entry name" value="ATPase domain of HSP90 chaperone/DNA topoisomerase II/histidine kinase"/>
    <property type="match status" value="1"/>
</dbReference>
<dbReference type="SMART" id="SM00388">
    <property type="entry name" value="HisKA"/>
    <property type="match status" value="1"/>
</dbReference>
<evidence type="ECO:0000256" key="3">
    <source>
        <dbReference type="ARBA" id="ARBA00022553"/>
    </source>
</evidence>
<dbReference type="InterPro" id="IPR005467">
    <property type="entry name" value="His_kinase_dom"/>
</dbReference>
<dbReference type="PANTHER" id="PTHR43047">
    <property type="entry name" value="TWO-COMPONENT HISTIDINE PROTEIN KINASE"/>
    <property type="match status" value="1"/>
</dbReference>
<dbReference type="RefSeq" id="WP_209773737.1">
    <property type="nucleotide sequence ID" value="NZ_JAGINP010000045.1"/>
</dbReference>
<evidence type="ECO:0000256" key="7">
    <source>
        <dbReference type="SAM" id="SignalP"/>
    </source>
</evidence>
<evidence type="ECO:0000313" key="10">
    <source>
        <dbReference type="Proteomes" id="UP000781958"/>
    </source>
</evidence>
<keyword evidence="6" id="KW-0812">Transmembrane</keyword>
<dbReference type="InterPro" id="IPR036097">
    <property type="entry name" value="HisK_dim/P_sf"/>
</dbReference>
<accession>A0ABS4SXA6</accession>
<evidence type="ECO:0000256" key="1">
    <source>
        <dbReference type="ARBA" id="ARBA00000085"/>
    </source>
</evidence>
<keyword evidence="5 9" id="KW-0418">Kinase</keyword>
<dbReference type="InterPro" id="IPR036890">
    <property type="entry name" value="HATPase_C_sf"/>
</dbReference>
<evidence type="ECO:0000256" key="5">
    <source>
        <dbReference type="ARBA" id="ARBA00022777"/>
    </source>
</evidence>
<feature type="domain" description="Histidine kinase" evidence="8">
    <location>
        <begin position="472"/>
        <end position="691"/>
    </location>
</feature>
<proteinExistence type="predicted"/>
<evidence type="ECO:0000256" key="6">
    <source>
        <dbReference type="SAM" id="Phobius"/>
    </source>
</evidence>
<dbReference type="EC" id="2.7.13.3" evidence="2"/>
<dbReference type="Gene3D" id="1.10.287.130">
    <property type="match status" value="1"/>
</dbReference>
<dbReference type="PANTHER" id="PTHR43047:SF72">
    <property type="entry name" value="OSMOSENSING HISTIDINE PROTEIN KINASE SLN1"/>
    <property type="match status" value="1"/>
</dbReference>
<keyword evidence="4" id="KW-0808">Transferase</keyword>
<dbReference type="SUPFAM" id="SSF47384">
    <property type="entry name" value="Homodimeric domain of signal transducing histidine kinase"/>
    <property type="match status" value="1"/>
</dbReference>
<dbReference type="CDD" id="cd16922">
    <property type="entry name" value="HATPase_EvgS-ArcB-TorS-like"/>
    <property type="match status" value="1"/>
</dbReference>
<keyword evidence="3" id="KW-0597">Phosphoprotein</keyword>
<gene>
    <name evidence="9" type="ORF">J2851_007013</name>
</gene>
<dbReference type="InterPro" id="IPR004358">
    <property type="entry name" value="Sig_transdc_His_kin-like_C"/>
</dbReference>
<dbReference type="Pfam" id="PF00512">
    <property type="entry name" value="HisKA"/>
    <property type="match status" value="1"/>
</dbReference>
<dbReference type="Pfam" id="PF12860">
    <property type="entry name" value="PAS_7"/>
    <property type="match status" value="1"/>
</dbReference>
<keyword evidence="6" id="KW-0472">Membrane</keyword>
<dbReference type="InterPro" id="IPR003594">
    <property type="entry name" value="HATPase_dom"/>
</dbReference>
<evidence type="ECO:0000259" key="8">
    <source>
        <dbReference type="PROSITE" id="PS50109"/>
    </source>
</evidence>
<dbReference type="SUPFAM" id="SSF55785">
    <property type="entry name" value="PYP-like sensor domain (PAS domain)"/>
    <property type="match status" value="1"/>
</dbReference>
<dbReference type="PRINTS" id="PR00344">
    <property type="entry name" value="BCTRLSENSOR"/>
</dbReference>
<dbReference type="InterPro" id="IPR035965">
    <property type="entry name" value="PAS-like_dom_sf"/>
</dbReference>
<dbReference type="SMART" id="SM00387">
    <property type="entry name" value="HATPase_c"/>
    <property type="match status" value="1"/>
</dbReference>
<sequence length="701" mass="74766">MKPPRSLLVITVTAVCLLASQGAATWLLVEQSRTAALATAGQTVKRTLGTAAANINRGFLQVDALLSGLESLVAPSESADPAGPNRKLRNLSDQNFLVRELMIVGADGQVVASGLEATRRHPPALKSSLLADDALPHGGLLHGGLPHGGLPHGGLIVGDPLRNRLTGEWSLYVGRAGRWKNEPVVVVAEIPLSNIAQLALPETTTAGLRVSLERTNGQLLMSNPHDARNTGQILGPVSDRLTPGGPWAVVEGRVSGRRVIGAATPALHEGLILVAQLTEEEALADWRETRRVVLIASAALAAVVVLLAVGAVLYLRARDRAAASLRWSKRLLDQALDSMSEGLAVYDANWTLVLTNRRYVEIFPHLRDVAVPGTPFERLARHAAAVVLPAGTGAEREAWAEWRRRAHEGSESFEQTFPSGLTVQSTQAEMPDGGIVSVHRDVTAAKRAEEHLRAARDTAERANRMKSEFLSNMSHELRTPLNAIIGFAEVLERNGAVPEAVRIDYARDIRLSGEHLLAIINDVLDMSKLDAGAMILHESVCDLRRLVGAAGNMLREQARAAGVLLRVMIPEEPLPVLGDERLLRQVVLNLVSNAIKFTGRGGTVDVAVVRAEAGGLQVTVIDNGVGIAPEHLPNIFQPFYQVDGTASRQRGGTGLGLPISRAIMKMHDGQLEITSAPGVGTIAVVILPAVRCAASPADEVA</sequence>
<keyword evidence="6" id="KW-1133">Transmembrane helix</keyword>
<feature type="transmembrane region" description="Helical" evidence="6">
    <location>
        <begin position="292"/>
        <end position="315"/>
    </location>
</feature>
<dbReference type="GO" id="GO:0016301">
    <property type="term" value="F:kinase activity"/>
    <property type="evidence" value="ECO:0007669"/>
    <property type="project" value="UniProtKB-KW"/>
</dbReference>
<comment type="caution">
    <text evidence="9">The sequence shown here is derived from an EMBL/GenBank/DDBJ whole genome shotgun (WGS) entry which is preliminary data.</text>
</comment>
<dbReference type="EMBL" id="JAGINP010000045">
    <property type="protein sequence ID" value="MBP2297194.1"/>
    <property type="molecule type" value="Genomic_DNA"/>
</dbReference>
<dbReference type="InterPro" id="IPR003661">
    <property type="entry name" value="HisK_dim/P_dom"/>
</dbReference>
<dbReference type="Proteomes" id="UP000781958">
    <property type="component" value="Unassembled WGS sequence"/>
</dbReference>
<evidence type="ECO:0000313" key="9">
    <source>
        <dbReference type="EMBL" id="MBP2297194.1"/>
    </source>
</evidence>
<keyword evidence="10" id="KW-1185">Reference proteome</keyword>
<dbReference type="PROSITE" id="PS50109">
    <property type="entry name" value="HIS_KIN"/>
    <property type="match status" value="1"/>
</dbReference>
<evidence type="ECO:0000256" key="4">
    <source>
        <dbReference type="ARBA" id="ARBA00022679"/>
    </source>
</evidence>
<name>A0ABS4SXA6_9PROT</name>
<protein>
    <recommendedName>
        <fullName evidence="2">histidine kinase</fullName>
        <ecNumber evidence="2">2.7.13.3</ecNumber>
    </recommendedName>
</protein>
<dbReference type="Pfam" id="PF02518">
    <property type="entry name" value="HATPase_c"/>
    <property type="match status" value="1"/>
</dbReference>
<dbReference type="CDD" id="cd00082">
    <property type="entry name" value="HisKA"/>
    <property type="match status" value="1"/>
</dbReference>
<feature type="signal peptide" evidence="7">
    <location>
        <begin position="1"/>
        <end position="24"/>
    </location>
</feature>
<reference evidence="9 10" key="1">
    <citation type="submission" date="2021-03" db="EMBL/GenBank/DDBJ databases">
        <title>Genomic Encyclopedia of Type Strains, Phase III (KMG-III): the genomes of soil and plant-associated and newly described type strains.</title>
        <authorList>
            <person name="Whitman W."/>
        </authorList>
    </citation>
    <scope>NUCLEOTIDE SEQUENCE [LARGE SCALE GENOMIC DNA]</scope>
    <source>
        <strain evidence="9 10">IMMIB AFH-6</strain>
    </source>
</reference>
<dbReference type="Gene3D" id="3.30.565.10">
    <property type="entry name" value="Histidine kinase-like ATPase, C-terminal domain"/>
    <property type="match status" value="1"/>
</dbReference>